<dbReference type="RefSeq" id="WP_050132189.1">
    <property type="nucleotide sequence ID" value="NZ_CPZF01000014.1"/>
</dbReference>
<sequence>MHKPLSIEQVEYKLSLVSSLWEVILERAGSECSLSTLNLLSLACDINHEACQSLSAKRVMEDVQ</sequence>
<dbReference type="Proteomes" id="UP000041356">
    <property type="component" value="Unassembled WGS sequence"/>
</dbReference>
<protein>
    <submittedName>
        <fullName evidence="1">Uncharacterized protein</fullName>
    </submittedName>
</protein>
<evidence type="ECO:0000313" key="2">
    <source>
        <dbReference type="Proteomes" id="UP000041356"/>
    </source>
</evidence>
<dbReference type="EMBL" id="CPZF01000014">
    <property type="protein sequence ID" value="CNG45517.1"/>
    <property type="molecule type" value="Genomic_DNA"/>
</dbReference>
<proteinExistence type="predicted"/>
<gene>
    <name evidence="1" type="ORF">ERS137939_04076</name>
</gene>
<name>A0A9P1V4M5_YEREN</name>
<evidence type="ECO:0000313" key="1">
    <source>
        <dbReference type="EMBL" id="CNG45517.1"/>
    </source>
</evidence>
<accession>A0A9P1V4M5</accession>
<dbReference type="AlphaFoldDB" id="A0A9P1V4M5"/>
<comment type="caution">
    <text evidence="1">The sequence shown here is derived from an EMBL/GenBank/DDBJ whole genome shotgun (WGS) entry which is preliminary data.</text>
</comment>
<organism evidence="1 2">
    <name type="scientific">Yersinia enterocolitica</name>
    <dbReference type="NCBI Taxonomy" id="630"/>
    <lineage>
        <taxon>Bacteria</taxon>
        <taxon>Pseudomonadati</taxon>
        <taxon>Pseudomonadota</taxon>
        <taxon>Gammaproteobacteria</taxon>
        <taxon>Enterobacterales</taxon>
        <taxon>Yersiniaceae</taxon>
        <taxon>Yersinia</taxon>
    </lineage>
</organism>
<reference evidence="1 2" key="1">
    <citation type="submission" date="2015-03" db="EMBL/GenBank/DDBJ databases">
        <authorList>
            <consortium name="Pathogen Informatics"/>
            <person name="Murphy D."/>
        </authorList>
    </citation>
    <scope>NUCLEOTIDE SEQUENCE [LARGE SCALE GENOMIC DNA]</scope>
    <source>
        <strain evidence="1 2">IP27818</strain>
    </source>
</reference>